<evidence type="ECO:0000313" key="2">
    <source>
        <dbReference type="Proteomes" id="UP001271007"/>
    </source>
</evidence>
<dbReference type="InterPro" id="IPR036291">
    <property type="entry name" value="NAD(P)-bd_dom_sf"/>
</dbReference>
<protein>
    <recommendedName>
        <fullName evidence="3">SDR family NAD(P)-dependent oxidoreductase</fullName>
    </recommendedName>
</protein>
<name>A0AAJ0GA41_9PEZI</name>
<comment type="caution">
    <text evidence="1">The sequence shown here is derived from an EMBL/GenBank/DDBJ whole genome shotgun (WGS) entry which is preliminary data.</text>
</comment>
<dbReference type="EMBL" id="JAWDJX010000035">
    <property type="protein sequence ID" value="KAK3050000.1"/>
    <property type="molecule type" value="Genomic_DNA"/>
</dbReference>
<reference evidence="1" key="1">
    <citation type="submission" date="2023-04" db="EMBL/GenBank/DDBJ databases">
        <title>Black Yeasts Isolated from many extreme environments.</title>
        <authorList>
            <person name="Coleine C."/>
            <person name="Stajich J.E."/>
            <person name="Selbmann L."/>
        </authorList>
    </citation>
    <scope>NUCLEOTIDE SEQUENCE</scope>
    <source>
        <strain evidence="1">CCFEE 5312</strain>
    </source>
</reference>
<evidence type="ECO:0000313" key="1">
    <source>
        <dbReference type="EMBL" id="KAK3050000.1"/>
    </source>
</evidence>
<gene>
    <name evidence="1" type="ORF">LTR09_008655</name>
</gene>
<dbReference type="Proteomes" id="UP001271007">
    <property type="component" value="Unassembled WGS sequence"/>
</dbReference>
<proteinExistence type="predicted"/>
<dbReference type="Gene3D" id="3.40.50.720">
    <property type="entry name" value="NAD(P)-binding Rossmann-like Domain"/>
    <property type="match status" value="1"/>
</dbReference>
<dbReference type="AlphaFoldDB" id="A0AAJ0GA41"/>
<dbReference type="Pfam" id="PF00106">
    <property type="entry name" value="adh_short"/>
    <property type="match status" value="1"/>
</dbReference>
<organism evidence="1 2">
    <name type="scientific">Extremus antarcticus</name>
    <dbReference type="NCBI Taxonomy" id="702011"/>
    <lineage>
        <taxon>Eukaryota</taxon>
        <taxon>Fungi</taxon>
        <taxon>Dikarya</taxon>
        <taxon>Ascomycota</taxon>
        <taxon>Pezizomycotina</taxon>
        <taxon>Dothideomycetes</taxon>
        <taxon>Dothideomycetidae</taxon>
        <taxon>Mycosphaerellales</taxon>
        <taxon>Extremaceae</taxon>
        <taxon>Extremus</taxon>
    </lineage>
</organism>
<evidence type="ECO:0008006" key="3">
    <source>
        <dbReference type="Google" id="ProtNLM"/>
    </source>
</evidence>
<dbReference type="InterPro" id="IPR002347">
    <property type="entry name" value="SDR_fam"/>
</dbReference>
<keyword evidence="2" id="KW-1185">Reference proteome</keyword>
<dbReference type="SUPFAM" id="SSF51735">
    <property type="entry name" value="NAD(P)-binding Rossmann-fold domains"/>
    <property type="match status" value="1"/>
</dbReference>
<sequence length="77" mass="8018">MGRDNDFAGRTIALTGGASGIGLATAQIIYGRGGTVSIADVEEAALEKAGKSFGDHARLLLTKVDVSNRKDVDQWIA</sequence>
<accession>A0AAJ0GA41</accession>